<dbReference type="SUPFAM" id="SSF56112">
    <property type="entry name" value="Protein kinase-like (PK-like)"/>
    <property type="match status" value="1"/>
</dbReference>
<dbReference type="PROSITE" id="PS00107">
    <property type="entry name" value="PROTEIN_KINASE_ATP"/>
    <property type="match status" value="1"/>
</dbReference>
<dbReference type="InterPro" id="IPR017441">
    <property type="entry name" value="Protein_kinase_ATP_BS"/>
</dbReference>
<evidence type="ECO:0000256" key="6">
    <source>
        <dbReference type="SAM" id="MobiDB-lite"/>
    </source>
</evidence>
<dbReference type="PROSITE" id="PS00108">
    <property type="entry name" value="PROTEIN_KINASE_ST"/>
    <property type="match status" value="1"/>
</dbReference>
<dbReference type="GO" id="GO:0005524">
    <property type="term" value="F:ATP binding"/>
    <property type="evidence" value="ECO:0007669"/>
    <property type="project" value="UniProtKB-UniRule"/>
</dbReference>
<evidence type="ECO:0000256" key="2">
    <source>
        <dbReference type="ARBA" id="ARBA00022741"/>
    </source>
</evidence>
<dbReference type="Gene3D" id="1.10.510.10">
    <property type="entry name" value="Transferase(Phosphotransferase) domain 1"/>
    <property type="match status" value="1"/>
</dbReference>
<accession>A0AAD5X605</accession>
<dbReference type="GO" id="GO:0004674">
    <property type="term" value="F:protein serine/threonine kinase activity"/>
    <property type="evidence" value="ECO:0007669"/>
    <property type="project" value="UniProtKB-KW"/>
</dbReference>
<keyword evidence="5 8" id="KW-0723">Serine/threonine-protein kinase</keyword>
<dbReference type="AlphaFoldDB" id="A0AAD5X605"/>
<feature type="compositionally biased region" description="Basic and acidic residues" evidence="6">
    <location>
        <begin position="60"/>
        <end position="79"/>
    </location>
</feature>
<feature type="binding site" evidence="4">
    <location>
        <position position="198"/>
    </location>
    <ligand>
        <name>ATP</name>
        <dbReference type="ChEBI" id="CHEBI:30616"/>
    </ligand>
</feature>
<gene>
    <name evidence="8" type="primary">HRR25_4</name>
    <name evidence="8" type="ORF">HK097_007276</name>
</gene>
<reference evidence="8" key="1">
    <citation type="submission" date="2020-05" db="EMBL/GenBank/DDBJ databases">
        <title>Phylogenomic resolution of chytrid fungi.</title>
        <authorList>
            <person name="Stajich J.E."/>
            <person name="Amses K."/>
            <person name="Simmons R."/>
            <person name="Seto K."/>
            <person name="Myers J."/>
            <person name="Bonds A."/>
            <person name="Quandt C.A."/>
            <person name="Barry K."/>
            <person name="Liu P."/>
            <person name="Grigoriev I."/>
            <person name="Longcore J.E."/>
            <person name="James T.Y."/>
        </authorList>
    </citation>
    <scope>NUCLEOTIDE SEQUENCE</scope>
    <source>
        <strain evidence="8">JEL0318</strain>
    </source>
</reference>
<feature type="compositionally biased region" description="Gly residues" evidence="6">
    <location>
        <begin position="41"/>
        <end position="53"/>
    </location>
</feature>
<evidence type="ECO:0000313" key="8">
    <source>
        <dbReference type="EMBL" id="KAJ3051710.1"/>
    </source>
</evidence>
<dbReference type="SMART" id="SM00220">
    <property type="entry name" value="S_TKc"/>
    <property type="match status" value="1"/>
</dbReference>
<name>A0AAD5X605_9FUNG</name>
<dbReference type="PANTHER" id="PTHR11909">
    <property type="entry name" value="CASEIN KINASE-RELATED"/>
    <property type="match status" value="1"/>
</dbReference>
<evidence type="ECO:0000259" key="7">
    <source>
        <dbReference type="PROSITE" id="PS50011"/>
    </source>
</evidence>
<feature type="compositionally biased region" description="Basic residues" evidence="6">
    <location>
        <begin position="96"/>
        <end position="113"/>
    </location>
</feature>
<dbReference type="InterPro" id="IPR050235">
    <property type="entry name" value="CK1_Ser-Thr_kinase"/>
</dbReference>
<dbReference type="EC" id="2.7.11.1" evidence="1"/>
<feature type="domain" description="Protein kinase" evidence="7">
    <location>
        <begin position="161"/>
        <end position="417"/>
    </location>
</feature>
<dbReference type="Pfam" id="PF00069">
    <property type="entry name" value="Pkinase"/>
    <property type="match status" value="1"/>
</dbReference>
<evidence type="ECO:0000256" key="4">
    <source>
        <dbReference type="PROSITE-ProRule" id="PRU10141"/>
    </source>
</evidence>
<dbReference type="EMBL" id="JADGJD010000366">
    <property type="protein sequence ID" value="KAJ3051710.1"/>
    <property type="molecule type" value="Genomic_DNA"/>
</dbReference>
<dbReference type="Proteomes" id="UP001212841">
    <property type="component" value="Unassembled WGS sequence"/>
</dbReference>
<feature type="region of interest" description="Disordered" evidence="6">
    <location>
        <begin position="33"/>
        <end position="121"/>
    </location>
</feature>
<feature type="non-terminal residue" evidence="8">
    <location>
        <position position="450"/>
    </location>
</feature>
<organism evidence="8 9">
    <name type="scientific">Rhizophlyctis rosea</name>
    <dbReference type="NCBI Taxonomy" id="64517"/>
    <lineage>
        <taxon>Eukaryota</taxon>
        <taxon>Fungi</taxon>
        <taxon>Fungi incertae sedis</taxon>
        <taxon>Chytridiomycota</taxon>
        <taxon>Chytridiomycota incertae sedis</taxon>
        <taxon>Chytridiomycetes</taxon>
        <taxon>Rhizophlyctidales</taxon>
        <taxon>Rhizophlyctidaceae</taxon>
        <taxon>Rhizophlyctis</taxon>
    </lineage>
</organism>
<sequence length="450" mass="50385">MVPAADPQNRNETGPPYKYGEVVQKIQRGPVFSRPMHNVGMGFGQNGKKGVGAGFAATGGRKEEGDKSVHPARMNEQKGKGKRSARELSGTEGGGVKKKQKKNLMSGKKKGKKAAPAPGATAEEVVMAGARSMQAQQSSSSSQGPPHPLIGMSIGSEWRKYTVQRKIGSGSFGDVFLGIDNNNNEEVAIKLEKMRPGKRSRLGFEAKVYKSLATGGEYHCMVVDLLGPSLEDLFNFCGRKFTLKTVLLLADQLISRIEYIHSEKFIYRDIKPDNFLMGLGKRGNQVNVIDFGLAKKYKDPKHLHIPYQPKNGLIGTARYASIKAHKFEQSRRDDLESLGHMLVYFCRGSLPWDGVKGVTKEIAYGQIEKKKSQTPTETLCENLPPEFAAYINYTRSLKFEEKPDYSLLRERFRELFFRKGYHYDYVFDWTVAKYQQEGKDNESRELTTDS</sequence>
<dbReference type="InterPro" id="IPR008271">
    <property type="entry name" value="Ser/Thr_kinase_AS"/>
</dbReference>
<evidence type="ECO:0000313" key="9">
    <source>
        <dbReference type="Proteomes" id="UP001212841"/>
    </source>
</evidence>
<dbReference type="FunFam" id="1.10.510.10:FF:001123">
    <property type="entry name" value="CK1/CK1/CK1-D protein kinase"/>
    <property type="match status" value="1"/>
</dbReference>
<evidence type="ECO:0000256" key="5">
    <source>
        <dbReference type="RuleBase" id="RU000304"/>
    </source>
</evidence>
<evidence type="ECO:0000256" key="3">
    <source>
        <dbReference type="ARBA" id="ARBA00022840"/>
    </source>
</evidence>
<keyword evidence="8" id="KW-0808">Transferase</keyword>
<dbReference type="InterPro" id="IPR011009">
    <property type="entry name" value="Kinase-like_dom_sf"/>
</dbReference>
<protein>
    <recommendedName>
        <fullName evidence="1">non-specific serine/threonine protein kinase</fullName>
        <ecNumber evidence="1">2.7.11.1</ecNumber>
    </recommendedName>
</protein>
<comment type="caution">
    <text evidence="8">The sequence shown here is derived from an EMBL/GenBank/DDBJ whole genome shotgun (WGS) entry which is preliminary data.</text>
</comment>
<keyword evidence="3 4" id="KW-0067">ATP-binding</keyword>
<evidence type="ECO:0000256" key="1">
    <source>
        <dbReference type="ARBA" id="ARBA00012513"/>
    </source>
</evidence>
<dbReference type="PROSITE" id="PS50011">
    <property type="entry name" value="PROTEIN_KINASE_DOM"/>
    <property type="match status" value="1"/>
</dbReference>
<keyword evidence="2 4" id="KW-0547">Nucleotide-binding</keyword>
<comment type="similarity">
    <text evidence="5">Belongs to the protein kinase superfamily.</text>
</comment>
<keyword evidence="9" id="KW-1185">Reference proteome</keyword>
<proteinExistence type="inferred from homology"/>
<dbReference type="InterPro" id="IPR000719">
    <property type="entry name" value="Prot_kinase_dom"/>
</dbReference>
<keyword evidence="8" id="KW-0418">Kinase</keyword>